<evidence type="ECO:0000313" key="5">
    <source>
        <dbReference type="Proteomes" id="UP000312512"/>
    </source>
</evidence>
<dbReference type="Pfam" id="PF00440">
    <property type="entry name" value="TetR_N"/>
    <property type="match status" value="1"/>
</dbReference>
<evidence type="ECO:0000256" key="3">
    <source>
        <dbReference type="ARBA" id="ARBA00023163"/>
    </source>
</evidence>
<dbReference type="Gene3D" id="1.10.10.60">
    <property type="entry name" value="Homeodomain-like"/>
    <property type="match status" value="1"/>
</dbReference>
<dbReference type="Pfam" id="PF17754">
    <property type="entry name" value="TetR_C_14"/>
    <property type="match status" value="1"/>
</dbReference>
<dbReference type="EMBL" id="VDLX02000006">
    <property type="protein sequence ID" value="KAB8194252.1"/>
    <property type="molecule type" value="Genomic_DNA"/>
</dbReference>
<organism evidence="4 5">
    <name type="scientific">Nonomuraea phyllanthi</name>
    <dbReference type="NCBI Taxonomy" id="2219224"/>
    <lineage>
        <taxon>Bacteria</taxon>
        <taxon>Bacillati</taxon>
        <taxon>Actinomycetota</taxon>
        <taxon>Actinomycetes</taxon>
        <taxon>Streptosporangiales</taxon>
        <taxon>Streptosporangiaceae</taxon>
        <taxon>Nonomuraea</taxon>
    </lineage>
</organism>
<dbReference type="InterPro" id="IPR001647">
    <property type="entry name" value="HTH_TetR"/>
</dbReference>
<dbReference type="GO" id="GO:0003700">
    <property type="term" value="F:DNA-binding transcription factor activity"/>
    <property type="evidence" value="ECO:0007669"/>
    <property type="project" value="TreeGrafter"/>
</dbReference>
<keyword evidence="5" id="KW-1185">Reference proteome</keyword>
<dbReference type="Gene3D" id="1.10.357.10">
    <property type="entry name" value="Tetracycline Repressor, domain 2"/>
    <property type="match status" value="1"/>
</dbReference>
<name>A0A5C4WK84_9ACTN</name>
<dbReference type="PANTHER" id="PTHR30055:SF234">
    <property type="entry name" value="HTH-TYPE TRANSCRIPTIONAL REGULATOR BETI"/>
    <property type="match status" value="1"/>
</dbReference>
<dbReference type="InterPro" id="IPR009057">
    <property type="entry name" value="Homeodomain-like_sf"/>
</dbReference>
<comment type="caution">
    <text evidence="4">The sequence shown here is derived from an EMBL/GenBank/DDBJ whole genome shotgun (WGS) entry which is preliminary data.</text>
</comment>
<protein>
    <submittedName>
        <fullName evidence="4">TetR family transcriptional regulator</fullName>
    </submittedName>
</protein>
<keyword evidence="1" id="KW-0805">Transcription regulation</keyword>
<keyword evidence="2" id="KW-0238">DNA-binding</keyword>
<sequence>MPRMTDDRSRPLRERKKLRTRRALADAALRLFTDKGFDATTLEELVEEVEVSKSTFFRAFPAKEAVAIEAETQLWSAYLTTLERREVTGLVLAELRDALLETAAALEPDWDDRYVATRRLVLTAPALLAYVEHHRSGVKKDMIGCLADKLGLDIDDLRLHVLAELAVTAWSVSGRDWVREDGRGGRQALIRRLKDSFEAIPASLHLAAP</sequence>
<evidence type="ECO:0000256" key="2">
    <source>
        <dbReference type="ARBA" id="ARBA00023125"/>
    </source>
</evidence>
<dbReference type="PANTHER" id="PTHR30055">
    <property type="entry name" value="HTH-TYPE TRANSCRIPTIONAL REGULATOR RUTR"/>
    <property type="match status" value="1"/>
</dbReference>
<accession>A0A5C4WK84</accession>
<dbReference type="PRINTS" id="PR00455">
    <property type="entry name" value="HTHTETR"/>
</dbReference>
<gene>
    <name evidence="4" type="ORF">FH608_018980</name>
</gene>
<proteinExistence type="predicted"/>
<evidence type="ECO:0000313" key="4">
    <source>
        <dbReference type="EMBL" id="KAB8194252.1"/>
    </source>
</evidence>
<evidence type="ECO:0000256" key="1">
    <source>
        <dbReference type="ARBA" id="ARBA00023015"/>
    </source>
</evidence>
<dbReference type="SUPFAM" id="SSF46689">
    <property type="entry name" value="Homeodomain-like"/>
    <property type="match status" value="1"/>
</dbReference>
<dbReference type="PROSITE" id="PS50977">
    <property type="entry name" value="HTH_TETR_2"/>
    <property type="match status" value="1"/>
</dbReference>
<keyword evidence="3" id="KW-0804">Transcription</keyword>
<reference evidence="4 5" key="1">
    <citation type="submission" date="2019-10" db="EMBL/GenBank/DDBJ databases">
        <title>Nonomuraea sp. nov., isolated from Phyllanthus amarus.</title>
        <authorList>
            <person name="Klykleung N."/>
            <person name="Tanasupawat S."/>
        </authorList>
    </citation>
    <scope>NUCLEOTIDE SEQUENCE [LARGE SCALE GENOMIC DNA]</scope>
    <source>
        <strain evidence="4 5">PA1-10</strain>
    </source>
</reference>
<dbReference type="GO" id="GO:0000976">
    <property type="term" value="F:transcription cis-regulatory region binding"/>
    <property type="evidence" value="ECO:0007669"/>
    <property type="project" value="TreeGrafter"/>
</dbReference>
<dbReference type="AlphaFoldDB" id="A0A5C4WK84"/>
<dbReference type="InterPro" id="IPR050109">
    <property type="entry name" value="HTH-type_TetR-like_transc_reg"/>
</dbReference>
<dbReference type="Proteomes" id="UP000312512">
    <property type="component" value="Unassembled WGS sequence"/>
</dbReference>
<dbReference type="InterPro" id="IPR041347">
    <property type="entry name" value="MftR_C"/>
</dbReference>
<dbReference type="OrthoDB" id="3296001at2"/>